<keyword evidence="1" id="KW-0732">Signal</keyword>
<gene>
    <name evidence="2" type="ORF">QBC47DRAFT_456617</name>
</gene>
<sequence length="261" mass="27229">MLASKLLLSALGATAVVAAPVFPDLNMAAALPGSIDTMSEYFNMLAQKVQESKSMAAAPVCDVSKAVLPQSTPPLPPPAAGLILKHVAIGRGTQNYTCANETAAPVANGAVATLFNATCIASTYPELAKLLVKVALQFNLTQSEASRRLAPSNLAISGKHFFTPSLTPFFNLDVSDTMKLGEVPCAKNASSPAPPNAPVGQQGEAAVPWLKLTAKPGATGDLQEVYRVETAGGSAPATCKGMPADFEVQYAAQYWFYEKSQ</sequence>
<proteinExistence type="predicted"/>
<evidence type="ECO:0008006" key="4">
    <source>
        <dbReference type="Google" id="ProtNLM"/>
    </source>
</evidence>
<dbReference type="AlphaFoldDB" id="A0AAJ0BMY2"/>
<keyword evidence="3" id="KW-1185">Reference proteome</keyword>
<dbReference type="PANTHER" id="PTHR35567:SF1">
    <property type="entry name" value="CONSERVED FUNGAL PROTEIN (AFU_ORTHOLOGUE AFUA_1G14230)"/>
    <property type="match status" value="1"/>
</dbReference>
<feature type="chain" id="PRO_5042562706" description="Malate dehydrogenase" evidence="1">
    <location>
        <begin position="19"/>
        <end position="261"/>
    </location>
</feature>
<dbReference type="Proteomes" id="UP001239445">
    <property type="component" value="Unassembled WGS sequence"/>
</dbReference>
<evidence type="ECO:0000313" key="2">
    <source>
        <dbReference type="EMBL" id="KAK1760930.1"/>
    </source>
</evidence>
<feature type="signal peptide" evidence="1">
    <location>
        <begin position="1"/>
        <end position="18"/>
    </location>
</feature>
<dbReference type="PANTHER" id="PTHR35567">
    <property type="entry name" value="MALATE DEHYDROGENASE (AFU_ORTHOLOGUE AFUA_2G13800)"/>
    <property type="match status" value="1"/>
</dbReference>
<accession>A0AAJ0BMY2</accession>
<name>A0AAJ0BMY2_9PEZI</name>
<organism evidence="2 3">
    <name type="scientific">Echria macrotheca</name>
    <dbReference type="NCBI Taxonomy" id="438768"/>
    <lineage>
        <taxon>Eukaryota</taxon>
        <taxon>Fungi</taxon>
        <taxon>Dikarya</taxon>
        <taxon>Ascomycota</taxon>
        <taxon>Pezizomycotina</taxon>
        <taxon>Sordariomycetes</taxon>
        <taxon>Sordariomycetidae</taxon>
        <taxon>Sordariales</taxon>
        <taxon>Schizotheciaceae</taxon>
        <taxon>Echria</taxon>
    </lineage>
</organism>
<evidence type="ECO:0000256" key="1">
    <source>
        <dbReference type="SAM" id="SignalP"/>
    </source>
</evidence>
<reference evidence="2" key="1">
    <citation type="submission" date="2023-06" db="EMBL/GenBank/DDBJ databases">
        <title>Genome-scale phylogeny and comparative genomics of the fungal order Sordariales.</title>
        <authorList>
            <consortium name="Lawrence Berkeley National Laboratory"/>
            <person name="Hensen N."/>
            <person name="Bonometti L."/>
            <person name="Westerberg I."/>
            <person name="Brannstrom I.O."/>
            <person name="Guillou S."/>
            <person name="Cros-Aarteil S."/>
            <person name="Calhoun S."/>
            <person name="Haridas S."/>
            <person name="Kuo A."/>
            <person name="Mondo S."/>
            <person name="Pangilinan J."/>
            <person name="Riley R."/>
            <person name="Labutti K."/>
            <person name="Andreopoulos B."/>
            <person name="Lipzen A."/>
            <person name="Chen C."/>
            <person name="Yanf M."/>
            <person name="Daum C."/>
            <person name="Ng V."/>
            <person name="Clum A."/>
            <person name="Steindorff A."/>
            <person name="Ohm R."/>
            <person name="Martin F."/>
            <person name="Silar P."/>
            <person name="Natvig D."/>
            <person name="Lalanne C."/>
            <person name="Gautier V."/>
            <person name="Ament-Velasquez S.L."/>
            <person name="Kruys A."/>
            <person name="Hutchinson M.I."/>
            <person name="Powell A.J."/>
            <person name="Barry K."/>
            <person name="Miller A.N."/>
            <person name="Grigoriev I.V."/>
            <person name="Debuchy R."/>
            <person name="Gladieux P."/>
            <person name="Thoren M.H."/>
            <person name="Johannesson H."/>
        </authorList>
    </citation>
    <scope>NUCLEOTIDE SEQUENCE</scope>
    <source>
        <strain evidence="2">PSN4</strain>
    </source>
</reference>
<dbReference type="EMBL" id="MU839827">
    <property type="protein sequence ID" value="KAK1760930.1"/>
    <property type="molecule type" value="Genomic_DNA"/>
</dbReference>
<protein>
    <recommendedName>
        <fullName evidence="4">Malate dehydrogenase</fullName>
    </recommendedName>
</protein>
<evidence type="ECO:0000313" key="3">
    <source>
        <dbReference type="Proteomes" id="UP001239445"/>
    </source>
</evidence>
<dbReference type="InterPro" id="IPR021851">
    <property type="entry name" value="DUF3455"/>
</dbReference>
<dbReference type="Pfam" id="PF11937">
    <property type="entry name" value="DUF3455"/>
    <property type="match status" value="1"/>
</dbReference>
<comment type="caution">
    <text evidence="2">The sequence shown here is derived from an EMBL/GenBank/DDBJ whole genome shotgun (WGS) entry which is preliminary data.</text>
</comment>